<dbReference type="Proteomes" id="UP001318860">
    <property type="component" value="Unassembled WGS sequence"/>
</dbReference>
<organism evidence="6 7">
    <name type="scientific">Rehmannia glutinosa</name>
    <name type="common">Chinese foxglove</name>
    <dbReference type="NCBI Taxonomy" id="99300"/>
    <lineage>
        <taxon>Eukaryota</taxon>
        <taxon>Viridiplantae</taxon>
        <taxon>Streptophyta</taxon>
        <taxon>Embryophyta</taxon>
        <taxon>Tracheophyta</taxon>
        <taxon>Spermatophyta</taxon>
        <taxon>Magnoliopsida</taxon>
        <taxon>eudicotyledons</taxon>
        <taxon>Gunneridae</taxon>
        <taxon>Pentapetalae</taxon>
        <taxon>asterids</taxon>
        <taxon>lamiids</taxon>
        <taxon>Lamiales</taxon>
        <taxon>Orobanchaceae</taxon>
        <taxon>Rehmannieae</taxon>
        <taxon>Rehmannia</taxon>
    </lineage>
</organism>
<gene>
    <name evidence="6" type="ORF">DH2020_025826</name>
</gene>
<comment type="caution">
    <text evidence="6">The sequence shown here is derived from an EMBL/GenBank/DDBJ whole genome shotgun (WGS) entry which is preliminary data.</text>
</comment>
<dbReference type="Pfam" id="PF14631">
    <property type="entry name" value="FancD2"/>
    <property type="match status" value="1"/>
</dbReference>
<name>A0ABR0W2H6_REHGL</name>
<evidence type="ECO:0000313" key="7">
    <source>
        <dbReference type="Proteomes" id="UP001318860"/>
    </source>
</evidence>
<keyword evidence="4" id="KW-0539">Nucleus</keyword>
<evidence type="ECO:0000256" key="2">
    <source>
        <dbReference type="ARBA" id="ARBA00022499"/>
    </source>
</evidence>
<evidence type="ECO:0000256" key="4">
    <source>
        <dbReference type="ARBA" id="ARBA00023242"/>
    </source>
</evidence>
<dbReference type="PANTHER" id="PTHR32086:SF0">
    <property type="entry name" value="FANCONI ANEMIA GROUP D2 PROTEIN"/>
    <property type="match status" value="1"/>
</dbReference>
<sequence>MLPLHLYLVRDLHQKLVHLSPTRKQSLARCSTASIGLFALQPNDFLSKIPPLFPYLRRNFDRAICILKEGSETCQEHWITQSSLAANPEIINTSISASPAPTSISVFKETLLCFGKMLNLPDLLKEKTILSDLLQAFQPVEISDCFFQGLQLIPSPGNVDYLYSGAYIFLGNVFDVGNRSFLCKKLGSYAKKLLMHKCDKDDVDGSLKTKGELIQKILRIYLGNCQSTSDLLNELVCFILPKVPSSETSVEDDNQTFPTLCSATMIVWYRVMVKEIALLEKPRGGAKVENLQRLLNKMLQSVDVFVSLISMCRNNDKVSVHAMAVKYGGKFIDTFLKAFMSLDDVVKAHFQMHKDAILHLIKELQKATRTIQTLCSEAKGSKQTAITGKIPATKRSMERFLFHVKALLYATPSGCSFWMGNLKHKDLMGQIVSSQAYMDDNNDDINDDPAEAIVEDQPMNVSSPKRDLIQQLYELSNFGWKLTLVVESQLLKTSQVYGKRLLTTGLANCHYMHSSSKKFHHMRHAEAESGK</sequence>
<comment type="subcellular location">
    <subcellularLocation>
        <location evidence="1">Nucleus</location>
    </subcellularLocation>
</comment>
<dbReference type="PANTHER" id="PTHR32086">
    <property type="entry name" value="FANCONI ANEMIA GROUP D2 PROTEIN"/>
    <property type="match status" value="1"/>
</dbReference>
<evidence type="ECO:0000256" key="5">
    <source>
        <dbReference type="ARBA" id="ARBA00093456"/>
    </source>
</evidence>
<keyword evidence="3" id="KW-0832">Ubl conjugation</keyword>
<accession>A0ABR0W2H6</accession>
<keyword evidence="7" id="KW-1185">Reference proteome</keyword>
<comment type="similarity">
    <text evidence="5">Belongs to the Fanconi anemia protein FANCD2 family.</text>
</comment>
<reference evidence="6 7" key="1">
    <citation type="journal article" date="2021" name="Comput. Struct. Biotechnol. J.">
        <title>De novo genome assembly of the potent medicinal plant Rehmannia glutinosa using nanopore technology.</title>
        <authorList>
            <person name="Ma L."/>
            <person name="Dong C."/>
            <person name="Song C."/>
            <person name="Wang X."/>
            <person name="Zheng X."/>
            <person name="Niu Y."/>
            <person name="Chen S."/>
            <person name="Feng W."/>
        </authorList>
    </citation>
    <scope>NUCLEOTIDE SEQUENCE [LARGE SCALE GENOMIC DNA]</scope>
    <source>
        <strain evidence="6">DH-2019</strain>
    </source>
</reference>
<proteinExistence type="inferred from homology"/>
<evidence type="ECO:0000313" key="6">
    <source>
        <dbReference type="EMBL" id="KAK6140442.1"/>
    </source>
</evidence>
<dbReference type="EMBL" id="JABTTQ020000330">
    <property type="protein sequence ID" value="KAK6140442.1"/>
    <property type="molecule type" value="Genomic_DNA"/>
</dbReference>
<protein>
    <submittedName>
        <fullName evidence="6">Uncharacterized protein</fullName>
    </submittedName>
</protein>
<evidence type="ECO:0000256" key="3">
    <source>
        <dbReference type="ARBA" id="ARBA00022843"/>
    </source>
</evidence>
<dbReference type="InterPro" id="IPR029448">
    <property type="entry name" value="FANCD2"/>
</dbReference>
<evidence type="ECO:0000256" key="1">
    <source>
        <dbReference type="ARBA" id="ARBA00004123"/>
    </source>
</evidence>
<keyword evidence="2" id="KW-1017">Isopeptide bond</keyword>